<protein>
    <submittedName>
        <fullName evidence="7">EpsH protein</fullName>
    </submittedName>
</protein>
<evidence type="ECO:0000256" key="2">
    <source>
        <dbReference type="ARBA" id="ARBA00006962"/>
    </source>
</evidence>
<dbReference type="Gene3D" id="3.40.50.2000">
    <property type="entry name" value="Glycogen Phosphorylase B"/>
    <property type="match status" value="1"/>
</dbReference>
<organism evidence="7 8">
    <name type="scientific">Terrisporobacter othiniensis</name>
    <dbReference type="NCBI Taxonomy" id="1577792"/>
    <lineage>
        <taxon>Bacteria</taxon>
        <taxon>Bacillati</taxon>
        <taxon>Bacillota</taxon>
        <taxon>Clostridia</taxon>
        <taxon>Peptostreptococcales</taxon>
        <taxon>Peptostreptococcaceae</taxon>
        <taxon>Terrisporobacter</taxon>
    </lineage>
</organism>
<dbReference type="RefSeq" id="WP_039679064.1">
    <property type="nucleotide sequence ID" value="NZ_JWHR01000064.1"/>
</dbReference>
<dbReference type="NCBIfam" id="NF041548">
    <property type="entry name" value="PssE"/>
    <property type="match status" value="1"/>
</dbReference>
<comment type="similarity">
    <text evidence="2">Belongs to the glycosyltransferase 28 family.</text>
</comment>
<evidence type="ECO:0000256" key="1">
    <source>
        <dbReference type="ARBA" id="ARBA00004240"/>
    </source>
</evidence>
<evidence type="ECO:0000256" key="4">
    <source>
        <dbReference type="ARBA" id="ARBA00022679"/>
    </source>
</evidence>
<dbReference type="Proteomes" id="UP000031189">
    <property type="component" value="Unassembled WGS sequence"/>
</dbReference>
<keyword evidence="3" id="KW-0328">Glycosyltransferase</keyword>
<dbReference type="PANTHER" id="PTHR12867:SF6">
    <property type="entry name" value="N-ACETYLGLUCOSAMINYLDIPHOSPHODOLICHOL N-ACETYLGLUCOSAMINYLTRANSFERASE"/>
    <property type="match status" value="1"/>
</dbReference>
<dbReference type="GO" id="GO:0016758">
    <property type="term" value="F:hexosyltransferase activity"/>
    <property type="evidence" value="ECO:0007669"/>
    <property type="project" value="InterPro"/>
</dbReference>
<dbReference type="InterPro" id="IPR007235">
    <property type="entry name" value="Glyco_trans_28_C"/>
</dbReference>
<evidence type="ECO:0000256" key="5">
    <source>
        <dbReference type="ARBA" id="ARBA00022824"/>
    </source>
</evidence>
<dbReference type="InterPro" id="IPR048097">
    <property type="entry name" value="Cps14G-like"/>
</dbReference>
<proteinExistence type="inferred from homology"/>
<gene>
    <name evidence="7" type="ORF">QX51_06365</name>
</gene>
<evidence type="ECO:0000259" key="6">
    <source>
        <dbReference type="Pfam" id="PF04101"/>
    </source>
</evidence>
<dbReference type="AlphaFoldDB" id="A0A0B3W5X2"/>
<comment type="caution">
    <text evidence="7">The sequence shown here is derived from an EMBL/GenBank/DDBJ whole genome shotgun (WGS) entry which is preliminary data.</text>
</comment>
<sequence>MIFVTLGSQKFQFNRLLKEIDRLIEAGIIREEVFAQIGYSDYTPRNFKCKKFLGREEFISTMNSCDKVITHGGTGAIVGALKQNKKVIAVARLAKYGEHVDNHQLQLMKQFDSMNLICSCEDCDQLEEAVKNIDNMNFNKYISNTNTIINSLIEFIEEI</sequence>
<evidence type="ECO:0000313" key="7">
    <source>
        <dbReference type="EMBL" id="KHS57782.1"/>
    </source>
</evidence>
<keyword evidence="4" id="KW-0808">Transferase</keyword>
<keyword evidence="8" id="KW-1185">Reference proteome</keyword>
<evidence type="ECO:0000256" key="3">
    <source>
        <dbReference type="ARBA" id="ARBA00022676"/>
    </source>
</evidence>
<reference evidence="7 8" key="1">
    <citation type="submission" date="2014-12" db="EMBL/GenBank/DDBJ databases">
        <title>Draft genome sequence of Terrisporobacter sp. 08-306576, isolated from the blood culture of a bacteremia patient.</title>
        <authorList>
            <person name="Lund L.C."/>
            <person name="Sydenham T.V."/>
            <person name="Hogh S.V."/>
            <person name="Skov M.N."/>
            <person name="Kemp M."/>
            <person name="Justesen U.S."/>
        </authorList>
    </citation>
    <scope>NUCLEOTIDE SEQUENCE [LARGE SCALE GENOMIC DNA]</scope>
    <source>
        <strain evidence="7 8">08-306576</strain>
    </source>
</reference>
<dbReference type="GO" id="GO:0006488">
    <property type="term" value="P:dolichol-linked oligosaccharide biosynthetic process"/>
    <property type="evidence" value="ECO:0007669"/>
    <property type="project" value="InterPro"/>
</dbReference>
<dbReference type="EMBL" id="JWHR01000064">
    <property type="protein sequence ID" value="KHS57782.1"/>
    <property type="molecule type" value="Genomic_DNA"/>
</dbReference>
<name>A0A0B3W5X2_9FIRM</name>
<feature type="domain" description="Glycosyl transferase family 28 C-terminal" evidence="6">
    <location>
        <begin position="1"/>
        <end position="147"/>
    </location>
</feature>
<dbReference type="InterPro" id="IPR039042">
    <property type="entry name" value="Alg13-like"/>
</dbReference>
<dbReference type="Pfam" id="PF04101">
    <property type="entry name" value="Glyco_tran_28_C"/>
    <property type="match status" value="1"/>
</dbReference>
<accession>A0A0B3W5X2</accession>
<keyword evidence="5" id="KW-0256">Endoplasmic reticulum</keyword>
<evidence type="ECO:0000313" key="8">
    <source>
        <dbReference type="Proteomes" id="UP000031189"/>
    </source>
</evidence>
<dbReference type="PANTHER" id="PTHR12867">
    <property type="entry name" value="GLYCOSYL TRANSFERASE-RELATED"/>
    <property type="match status" value="1"/>
</dbReference>
<dbReference type="OrthoDB" id="9814973at2"/>
<dbReference type="STRING" id="1577792.QX51_06365"/>
<comment type="subcellular location">
    <subcellularLocation>
        <location evidence="1">Endoplasmic reticulum</location>
    </subcellularLocation>
</comment>